<comment type="caution">
    <text evidence="8">The sequence shown here is derived from an EMBL/GenBank/DDBJ whole genome shotgun (WGS) entry which is preliminary data.</text>
</comment>
<proteinExistence type="inferred from homology"/>
<organism evidence="8 9">
    <name type="scientific">Acacia crassicarpa</name>
    <name type="common">northern wattle</name>
    <dbReference type="NCBI Taxonomy" id="499986"/>
    <lineage>
        <taxon>Eukaryota</taxon>
        <taxon>Viridiplantae</taxon>
        <taxon>Streptophyta</taxon>
        <taxon>Embryophyta</taxon>
        <taxon>Tracheophyta</taxon>
        <taxon>Spermatophyta</taxon>
        <taxon>Magnoliopsida</taxon>
        <taxon>eudicotyledons</taxon>
        <taxon>Gunneridae</taxon>
        <taxon>Pentapetalae</taxon>
        <taxon>rosids</taxon>
        <taxon>fabids</taxon>
        <taxon>Fabales</taxon>
        <taxon>Fabaceae</taxon>
        <taxon>Caesalpinioideae</taxon>
        <taxon>mimosoid clade</taxon>
        <taxon>Acacieae</taxon>
        <taxon>Acacia</taxon>
    </lineage>
</organism>
<dbReference type="GO" id="GO:0012505">
    <property type="term" value="C:endomembrane system"/>
    <property type="evidence" value="ECO:0007669"/>
    <property type="project" value="UniProtKB-SubCell"/>
</dbReference>
<evidence type="ECO:0000256" key="2">
    <source>
        <dbReference type="ARBA" id="ARBA00022692"/>
    </source>
</evidence>
<name>A0AAE1JM86_9FABA</name>
<evidence type="ECO:0000256" key="4">
    <source>
        <dbReference type="ARBA" id="ARBA00022989"/>
    </source>
</evidence>
<evidence type="ECO:0000256" key="5">
    <source>
        <dbReference type="ARBA" id="ARBA00023136"/>
    </source>
</evidence>
<sequence>MAVKGKNYGFLICIFVMILDVVAGILGLEAEIAQSKMKRVKMWIVECRDPSMKAFQLGLAAVILLAVAHLTANLLGGCICIWNKQQYMRASANKQLGMVFLIFSWVTVVVALSMLIMGTLANSKTRSRGQCSMSSYRVLFVGGILCFIHGLFTVSYYVSAAAAAREYQPRSAPTSTNS</sequence>
<evidence type="ECO:0000256" key="7">
    <source>
        <dbReference type="SAM" id="Phobius"/>
    </source>
</evidence>
<comment type="subcellular location">
    <subcellularLocation>
        <location evidence="1">Endomembrane system</location>
        <topology evidence="1">Multi-pass membrane protein</topology>
    </subcellularLocation>
</comment>
<dbReference type="EMBL" id="JAWXYG010000014">
    <property type="protein sequence ID" value="KAK4254060.1"/>
    <property type="molecule type" value="Genomic_DNA"/>
</dbReference>
<feature type="transmembrane region" description="Helical" evidence="7">
    <location>
        <begin position="54"/>
        <end position="76"/>
    </location>
</feature>
<keyword evidence="9" id="KW-1185">Reference proteome</keyword>
<dbReference type="Pfam" id="PF06749">
    <property type="entry name" value="DUF1218"/>
    <property type="match status" value="1"/>
</dbReference>
<reference evidence="8" key="1">
    <citation type="submission" date="2023-10" db="EMBL/GenBank/DDBJ databases">
        <title>Chromosome-level genome of the transformable northern wattle, Acacia crassicarpa.</title>
        <authorList>
            <person name="Massaro I."/>
            <person name="Sinha N.R."/>
            <person name="Poethig S."/>
            <person name="Leichty A.R."/>
        </authorList>
    </citation>
    <scope>NUCLEOTIDE SEQUENCE</scope>
    <source>
        <strain evidence="8">Acra3RX</strain>
        <tissue evidence="8">Leaf</tissue>
    </source>
</reference>
<comment type="similarity">
    <text evidence="6">Belongs to the DESIGUAL family.</text>
</comment>
<evidence type="ECO:0000256" key="6">
    <source>
        <dbReference type="ARBA" id="ARBA00029467"/>
    </source>
</evidence>
<feature type="transmembrane region" description="Helical" evidence="7">
    <location>
        <begin position="138"/>
        <end position="158"/>
    </location>
</feature>
<keyword evidence="4 7" id="KW-1133">Transmembrane helix</keyword>
<evidence type="ECO:0000313" key="8">
    <source>
        <dbReference type="EMBL" id="KAK4254060.1"/>
    </source>
</evidence>
<evidence type="ECO:0000256" key="3">
    <source>
        <dbReference type="ARBA" id="ARBA00022729"/>
    </source>
</evidence>
<accession>A0AAE1JM86</accession>
<dbReference type="AlphaFoldDB" id="A0AAE1JM86"/>
<dbReference type="InterPro" id="IPR009606">
    <property type="entry name" value="DEAL/Modifying_wall_lignin1/2"/>
</dbReference>
<keyword evidence="3" id="KW-0732">Signal</keyword>
<dbReference type="PANTHER" id="PTHR31769">
    <property type="entry name" value="OS07G0462200 PROTEIN-RELATED"/>
    <property type="match status" value="1"/>
</dbReference>
<dbReference type="Proteomes" id="UP001293593">
    <property type="component" value="Unassembled WGS sequence"/>
</dbReference>
<feature type="transmembrane region" description="Helical" evidence="7">
    <location>
        <begin position="6"/>
        <end position="33"/>
    </location>
</feature>
<dbReference type="InterPro" id="IPR052222">
    <property type="entry name" value="DESIGUAL"/>
</dbReference>
<gene>
    <name evidence="8" type="ORF">QN277_009492</name>
</gene>
<keyword evidence="2 7" id="KW-0812">Transmembrane</keyword>
<protein>
    <submittedName>
        <fullName evidence="8">Uncharacterized protein</fullName>
    </submittedName>
</protein>
<evidence type="ECO:0000313" key="9">
    <source>
        <dbReference type="Proteomes" id="UP001293593"/>
    </source>
</evidence>
<feature type="transmembrane region" description="Helical" evidence="7">
    <location>
        <begin position="96"/>
        <end position="117"/>
    </location>
</feature>
<keyword evidence="5 7" id="KW-0472">Membrane</keyword>
<evidence type="ECO:0000256" key="1">
    <source>
        <dbReference type="ARBA" id="ARBA00004127"/>
    </source>
</evidence>